<name>A0A1Y2A0N5_9PLEO</name>
<gene>
    <name evidence="4" type="ORF">BCR34DRAFT_477018</name>
</gene>
<dbReference type="GO" id="GO:0006397">
    <property type="term" value="P:mRNA processing"/>
    <property type="evidence" value="ECO:0007669"/>
    <property type="project" value="InterPro"/>
</dbReference>
<dbReference type="AlphaFoldDB" id="A0A1Y2A0N5"/>
<evidence type="ECO:0000256" key="1">
    <source>
        <dbReference type="ARBA" id="ARBA00004123"/>
    </source>
</evidence>
<feature type="compositionally biased region" description="Basic and acidic residues" evidence="3">
    <location>
        <begin position="224"/>
        <end position="236"/>
    </location>
</feature>
<dbReference type="GO" id="GO:0000445">
    <property type="term" value="C:THO complex part of transcription export complex"/>
    <property type="evidence" value="ECO:0007669"/>
    <property type="project" value="InterPro"/>
</dbReference>
<comment type="subcellular location">
    <subcellularLocation>
        <location evidence="1">Nucleus</location>
    </subcellularLocation>
</comment>
<dbReference type="Proteomes" id="UP000193144">
    <property type="component" value="Unassembled WGS sequence"/>
</dbReference>
<evidence type="ECO:0000256" key="3">
    <source>
        <dbReference type="SAM" id="MobiDB-lite"/>
    </source>
</evidence>
<comment type="caution">
    <text evidence="4">The sequence shown here is derived from an EMBL/GenBank/DDBJ whole genome shotgun (WGS) entry which is preliminary data.</text>
</comment>
<evidence type="ECO:0000313" key="5">
    <source>
        <dbReference type="Proteomes" id="UP000193144"/>
    </source>
</evidence>
<dbReference type="InterPro" id="IPR008501">
    <property type="entry name" value="THOC7/Mft1"/>
</dbReference>
<dbReference type="EMBL" id="MCFA01000021">
    <property type="protein sequence ID" value="ORY15970.1"/>
    <property type="molecule type" value="Genomic_DNA"/>
</dbReference>
<organism evidence="4 5">
    <name type="scientific">Clohesyomyces aquaticus</name>
    <dbReference type="NCBI Taxonomy" id="1231657"/>
    <lineage>
        <taxon>Eukaryota</taxon>
        <taxon>Fungi</taxon>
        <taxon>Dikarya</taxon>
        <taxon>Ascomycota</taxon>
        <taxon>Pezizomycotina</taxon>
        <taxon>Dothideomycetes</taxon>
        <taxon>Pleosporomycetidae</taxon>
        <taxon>Pleosporales</taxon>
        <taxon>Lindgomycetaceae</taxon>
        <taxon>Clohesyomyces</taxon>
    </lineage>
</organism>
<protein>
    <submittedName>
        <fullName evidence="4">Tho complex subunit 7-domain-containing protein</fullName>
    </submittedName>
</protein>
<accession>A0A1Y2A0N5</accession>
<sequence length="346" mass="38732">MVTHDWSLLSQADEDALHTISRLLSVESRPCFRIANQLFNKERGLVVDRPLQLPSPPPDASAADEAAAAKVAEAEAQNNKVDLWRQEIINEVDMLDYSMVRMEWTTQANQAERDRYARDKAANEAKQAAIRDSIEELREQLKEAKETLAIRKTYDDQTEKITSSKMLKPRDEQAAAHAKLDEEIAELQQEVENSKQTWLERRMQFFRIEEEAKEMLRMIKDEKEEAERKEGMMKDGDEGEDGEAGSRGDVSHIGTPRPDGGATPMQISHGDDGSHLLKVPQDRLAPLSRGGSVAPSPAKPADQDVEMSVEEVLDRDAGGDDSSVEEGEHEEDDGPPPDETDDSSMR</sequence>
<feature type="compositionally biased region" description="Acidic residues" evidence="3">
    <location>
        <begin position="322"/>
        <end position="346"/>
    </location>
</feature>
<proteinExistence type="predicted"/>
<keyword evidence="5" id="KW-1185">Reference proteome</keyword>
<feature type="region of interest" description="Disordered" evidence="3">
    <location>
        <begin position="224"/>
        <end position="346"/>
    </location>
</feature>
<dbReference type="STRING" id="1231657.A0A1Y2A0N5"/>
<dbReference type="OrthoDB" id="205166at2759"/>
<evidence type="ECO:0000256" key="2">
    <source>
        <dbReference type="ARBA" id="ARBA00023242"/>
    </source>
</evidence>
<evidence type="ECO:0000313" key="4">
    <source>
        <dbReference type="EMBL" id="ORY15970.1"/>
    </source>
</evidence>
<dbReference type="Pfam" id="PF05615">
    <property type="entry name" value="THOC7"/>
    <property type="match status" value="1"/>
</dbReference>
<keyword evidence="2" id="KW-0539">Nucleus</keyword>
<reference evidence="4 5" key="1">
    <citation type="submission" date="2016-07" db="EMBL/GenBank/DDBJ databases">
        <title>Pervasive Adenine N6-methylation of Active Genes in Fungi.</title>
        <authorList>
            <consortium name="DOE Joint Genome Institute"/>
            <person name="Mondo S.J."/>
            <person name="Dannebaum R.O."/>
            <person name="Kuo R.C."/>
            <person name="Labutti K."/>
            <person name="Haridas S."/>
            <person name="Kuo A."/>
            <person name="Salamov A."/>
            <person name="Ahrendt S.R."/>
            <person name="Lipzen A."/>
            <person name="Sullivan W."/>
            <person name="Andreopoulos W.B."/>
            <person name="Clum A."/>
            <person name="Lindquist E."/>
            <person name="Daum C."/>
            <person name="Ramamoorthy G.K."/>
            <person name="Gryganskyi A."/>
            <person name="Culley D."/>
            <person name="Magnuson J.K."/>
            <person name="James T.Y."/>
            <person name="O'Malley M.A."/>
            <person name="Stajich J.E."/>
            <person name="Spatafora J.W."/>
            <person name="Visel A."/>
            <person name="Grigoriev I.V."/>
        </authorList>
    </citation>
    <scope>NUCLEOTIDE SEQUENCE [LARGE SCALE GENOMIC DNA]</scope>
    <source>
        <strain evidence="4 5">CBS 115471</strain>
    </source>
</reference>